<comment type="caution">
    <text evidence="2">The sequence shown here is derived from an EMBL/GenBank/DDBJ whole genome shotgun (WGS) entry which is preliminary data.</text>
</comment>
<feature type="domain" description="Integrase catalytic" evidence="1">
    <location>
        <begin position="1"/>
        <end position="25"/>
    </location>
</feature>
<dbReference type="Proteomes" id="UP000824087">
    <property type="component" value="Unassembled WGS sequence"/>
</dbReference>
<dbReference type="EMBL" id="DVML01000009">
    <property type="protein sequence ID" value="HIU22228.1"/>
    <property type="molecule type" value="Genomic_DNA"/>
</dbReference>
<protein>
    <submittedName>
        <fullName evidence="2">IS3 family transposase</fullName>
    </submittedName>
</protein>
<organism evidence="2 4">
    <name type="scientific">Candidatus Fimihabitans intestinipullorum</name>
    <dbReference type="NCBI Taxonomy" id="2840820"/>
    <lineage>
        <taxon>Bacteria</taxon>
        <taxon>Bacillati</taxon>
        <taxon>Mycoplasmatota</taxon>
        <taxon>Mycoplasmatota incertae sedis</taxon>
        <taxon>Candidatus Fimihabitans</taxon>
    </lineage>
</organism>
<evidence type="ECO:0000313" key="3">
    <source>
        <dbReference type="EMBL" id="HIU22901.1"/>
    </source>
</evidence>
<dbReference type="AlphaFoldDB" id="A0A9D1HTD7"/>
<reference evidence="2" key="1">
    <citation type="submission" date="2020-10" db="EMBL/GenBank/DDBJ databases">
        <authorList>
            <person name="Gilroy R."/>
        </authorList>
    </citation>
    <scope>NUCLEOTIDE SEQUENCE</scope>
    <source>
        <strain evidence="2">CHK197-8231</strain>
    </source>
</reference>
<dbReference type="Pfam" id="PF13333">
    <property type="entry name" value="rve_2"/>
    <property type="match status" value="1"/>
</dbReference>
<sequence>YVHWYNNERIQKKLGYLSPVQYRLKNSI</sequence>
<gene>
    <name evidence="2" type="ORF">IAD49_01465</name>
    <name evidence="3" type="ORF">IAD49_04910</name>
</gene>
<dbReference type="EMBL" id="DVML01000026">
    <property type="protein sequence ID" value="HIU22901.1"/>
    <property type="molecule type" value="Genomic_DNA"/>
</dbReference>
<proteinExistence type="predicted"/>
<accession>A0A9D1HTD7</accession>
<evidence type="ECO:0000259" key="1">
    <source>
        <dbReference type="Pfam" id="PF13333"/>
    </source>
</evidence>
<evidence type="ECO:0000313" key="2">
    <source>
        <dbReference type="EMBL" id="HIU22228.1"/>
    </source>
</evidence>
<dbReference type="GO" id="GO:0015074">
    <property type="term" value="P:DNA integration"/>
    <property type="evidence" value="ECO:0007669"/>
    <property type="project" value="InterPro"/>
</dbReference>
<evidence type="ECO:0000313" key="4">
    <source>
        <dbReference type="Proteomes" id="UP000824087"/>
    </source>
</evidence>
<feature type="non-terminal residue" evidence="2">
    <location>
        <position position="1"/>
    </location>
</feature>
<reference evidence="2" key="2">
    <citation type="journal article" date="2021" name="PeerJ">
        <title>Extensive microbial diversity within the chicken gut microbiome revealed by metagenomics and culture.</title>
        <authorList>
            <person name="Gilroy R."/>
            <person name="Ravi A."/>
            <person name="Getino M."/>
            <person name="Pursley I."/>
            <person name="Horton D.L."/>
            <person name="Alikhan N.F."/>
            <person name="Baker D."/>
            <person name="Gharbi K."/>
            <person name="Hall N."/>
            <person name="Watson M."/>
            <person name="Adriaenssens E.M."/>
            <person name="Foster-Nyarko E."/>
            <person name="Jarju S."/>
            <person name="Secka A."/>
            <person name="Antonio M."/>
            <person name="Oren A."/>
            <person name="Chaudhuri R.R."/>
            <person name="La Ragione R."/>
            <person name="Hildebrand F."/>
            <person name="Pallen M.J."/>
        </authorList>
    </citation>
    <scope>NUCLEOTIDE SEQUENCE</scope>
    <source>
        <strain evidence="2">CHK197-8231</strain>
    </source>
</reference>
<name>A0A9D1HTD7_9BACT</name>
<dbReference type="InterPro" id="IPR001584">
    <property type="entry name" value="Integrase_cat-core"/>
</dbReference>